<dbReference type="WBParaSite" id="HNAJ_0000838301-mRNA-1">
    <property type="protein sequence ID" value="HNAJ_0000838301-mRNA-1"/>
    <property type="gene ID" value="HNAJ_0000838301"/>
</dbReference>
<proteinExistence type="predicted"/>
<name>A0A0R3TM61_RODNA</name>
<protein>
    <submittedName>
        <fullName evidence="3">Protein NIM1-interacting 1</fullName>
    </submittedName>
</protein>
<evidence type="ECO:0000313" key="1">
    <source>
        <dbReference type="EMBL" id="VDO04312.1"/>
    </source>
</evidence>
<dbReference type="Proteomes" id="UP000278807">
    <property type="component" value="Unassembled WGS sequence"/>
</dbReference>
<sequence>MPSQNVACSNMQTEGNDAFLNKTKAQIRRTTQKLRRTMITTTDWPPPRVIFNTEVTTPRDENGQRSSTWSFPCCFQRSRSKSPEDEEHKNSNLSKILMGPYKNETRMTNNKLMLRTDADGSLVCPDNVDVNMLIEGFREFERRFQYGTLMPFANVLPFANLVRGREEIPEIEEEDEEEVEECRKPVRSSILKKSGVCENPLNGSENFQVNNDDQKKVLVVESICEA</sequence>
<reference evidence="1 2" key="2">
    <citation type="submission" date="2018-11" db="EMBL/GenBank/DDBJ databases">
        <authorList>
            <consortium name="Pathogen Informatics"/>
        </authorList>
    </citation>
    <scope>NUCLEOTIDE SEQUENCE [LARGE SCALE GENOMIC DNA]</scope>
</reference>
<evidence type="ECO:0000313" key="3">
    <source>
        <dbReference type="WBParaSite" id="HNAJ_0000838301-mRNA-1"/>
    </source>
</evidence>
<reference evidence="3" key="1">
    <citation type="submission" date="2017-02" db="UniProtKB">
        <authorList>
            <consortium name="WormBaseParasite"/>
        </authorList>
    </citation>
    <scope>IDENTIFICATION</scope>
</reference>
<dbReference type="AlphaFoldDB" id="A0A0R3TM61"/>
<accession>A0A0R3TM61</accession>
<evidence type="ECO:0000313" key="2">
    <source>
        <dbReference type="Proteomes" id="UP000278807"/>
    </source>
</evidence>
<dbReference type="EMBL" id="UZAE01012275">
    <property type="protein sequence ID" value="VDO04312.1"/>
    <property type="molecule type" value="Genomic_DNA"/>
</dbReference>
<organism evidence="3">
    <name type="scientific">Rodentolepis nana</name>
    <name type="common">Dwarf tapeworm</name>
    <name type="synonym">Hymenolepis nana</name>
    <dbReference type="NCBI Taxonomy" id="102285"/>
    <lineage>
        <taxon>Eukaryota</taxon>
        <taxon>Metazoa</taxon>
        <taxon>Spiralia</taxon>
        <taxon>Lophotrochozoa</taxon>
        <taxon>Platyhelminthes</taxon>
        <taxon>Cestoda</taxon>
        <taxon>Eucestoda</taxon>
        <taxon>Cyclophyllidea</taxon>
        <taxon>Hymenolepididae</taxon>
        <taxon>Rodentolepis</taxon>
    </lineage>
</organism>
<gene>
    <name evidence="1" type="ORF">HNAJ_LOCUS8379</name>
</gene>
<keyword evidence="2" id="KW-1185">Reference proteome</keyword>
<dbReference type="OrthoDB" id="6253710at2759"/>